<keyword evidence="10" id="KW-0464">Manganese</keyword>
<dbReference type="NCBIfam" id="NF006821">
    <property type="entry name" value="PRK09344.1-3"/>
    <property type="match status" value="1"/>
</dbReference>
<feature type="binding site" evidence="10">
    <location>
        <position position="320"/>
    </location>
    <ligand>
        <name>ATP</name>
        <dbReference type="ChEBI" id="CHEBI:30616"/>
    </ligand>
</feature>
<feature type="binding site" evidence="10">
    <location>
        <position position="217"/>
    </location>
    <ligand>
        <name>Mn(2+)</name>
        <dbReference type="ChEBI" id="CHEBI:29035"/>
    </ligand>
</feature>
<comment type="cofactor">
    <cofactor evidence="10">
        <name>Mn(2+)</name>
        <dbReference type="ChEBI" id="CHEBI:29035"/>
    </cofactor>
    <text evidence="10">Binds 1 Mn(2+) ion per subunit.</text>
</comment>
<evidence type="ECO:0000256" key="10">
    <source>
        <dbReference type="HAMAP-Rule" id="MF_00453"/>
    </source>
</evidence>
<reference evidence="11 12" key="1">
    <citation type="submission" date="2019-04" db="EMBL/GenBank/DDBJ databases">
        <title>Microbes associate with the intestines of laboratory mice.</title>
        <authorList>
            <person name="Navarre W."/>
            <person name="Wong E."/>
            <person name="Huang K."/>
            <person name="Tropini C."/>
            <person name="Ng K."/>
            <person name="Yu B."/>
        </authorList>
    </citation>
    <scope>NUCLEOTIDE SEQUENCE [LARGE SCALE GENOMIC DNA]</scope>
    <source>
        <strain evidence="11 12">NM07_P-09</strain>
    </source>
</reference>
<protein>
    <recommendedName>
        <fullName evidence="3 10">Phosphoenolpyruvate carboxykinase (ATP)</fullName>
        <shortName evidence="10">PCK</shortName>
        <shortName evidence="10">PEP carboxykinase</shortName>
        <shortName evidence="10">PEPCK</shortName>
        <ecNumber evidence="3 10">4.1.1.49</ecNumber>
    </recommendedName>
</protein>
<dbReference type="NCBIfam" id="NF006820">
    <property type="entry name" value="PRK09344.1-2"/>
    <property type="match status" value="1"/>
</dbReference>
<feature type="binding site" evidence="10">
    <location>
        <position position="55"/>
    </location>
    <ligand>
        <name>substrate</name>
    </ligand>
</feature>
<dbReference type="EMBL" id="SRYE01000005">
    <property type="protein sequence ID" value="TGY61441.1"/>
    <property type="molecule type" value="Genomic_DNA"/>
</dbReference>
<dbReference type="GO" id="GO:0046872">
    <property type="term" value="F:metal ion binding"/>
    <property type="evidence" value="ECO:0007669"/>
    <property type="project" value="UniProtKB-KW"/>
</dbReference>
<evidence type="ECO:0000313" key="11">
    <source>
        <dbReference type="EMBL" id="TGY61441.1"/>
    </source>
</evidence>
<evidence type="ECO:0000256" key="5">
    <source>
        <dbReference type="ARBA" id="ARBA00022741"/>
    </source>
</evidence>
<evidence type="ECO:0000256" key="2">
    <source>
        <dbReference type="ARBA" id="ARBA00006052"/>
    </source>
</evidence>
<feature type="binding site" evidence="10">
    <location>
        <position position="320"/>
    </location>
    <ligand>
        <name>substrate</name>
    </ligand>
</feature>
<evidence type="ECO:0000256" key="9">
    <source>
        <dbReference type="ARBA" id="ARBA00047371"/>
    </source>
</evidence>
<dbReference type="InterPro" id="IPR001272">
    <property type="entry name" value="PEP_carboxykinase_ATP"/>
</dbReference>
<feature type="binding site" evidence="10">
    <location>
        <position position="197"/>
    </location>
    <ligand>
        <name>substrate</name>
    </ligand>
</feature>
<dbReference type="UniPathway" id="UPA00138"/>
<feature type="binding site" evidence="10">
    <location>
        <begin position="439"/>
        <end position="440"/>
    </location>
    <ligand>
        <name>ATP</name>
        <dbReference type="ChEBI" id="CHEBI:30616"/>
    </ligand>
</feature>
<dbReference type="PIRSF" id="PIRSF006294">
    <property type="entry name" value="PEP_crbxkin"/>
    <property type="match status" value="1"/>
</dbReference>
<proteinExistence type="inferred from homology"/>
<dbReference type="GO" id="GO:0004612">
    <property type="term" value="F:phosphoenolpyruvate carboxykinase (ATP) activity"/>
    <property type="evidence" value="ECO:0007669"/>
    <property type="project" value="UniProtKB-UniRule"/>
</dbReference>
<evidence type="ECO:0000256" key="8">
    <source>
        <dbReference type="ARBA" id="ARBA00023239"/>
    </source>
</evidence>
<feature type="binding site" evidence="10">
    <location>
        <position position="255"/>
    </location>
    <ligand>
        <name>Mn(2+)</name>
        <dbReference type="ChEBI" id="CHEBI:29035"/>
    </ligand>
</feature>
<evidence type="ECO:0000256" key="7">
    <source>
        <dbReference type="ARBA" id="ARBA00022840"/>
    </source>
</evidence>
<dbReference type="GO" id="GO:0006094">
    <property type="term" value="P:gluconeogenesis"/>
    <property type="evidence" value="ECO:0007669"/>
    <property type="project" value="UniProtKB-UniRule"/>
</dbReference>
<evidence type="ECO:0000256" key="3">
    <source>
        <dbReference type="ARBA" id="ARBA00012363"/>
    </source>
</evidence>
<evidence type="ECO:0000256" key="1">
    <source>
        <dbReference type="ARBA" id="ARBA00004742"/>
    </source>
</evidence>
<keyword evidence="6 10" id="KW-0210">Decarboxylase</keyword>
<comment type="subcellular location">
    <subcellularLocation>
        <location evidence="10">Cytoplasm</location>
    </subcellularLocation>
</comment>
<keyword evidence="4 10" id="KW-0312">Gluconeogenesis</keyword>
<comment type="catalytic activity">
    <reaction evidence="9 10">
        <text>oxaloacetate + ATP = phosphoenolpyruvate + ADP + CO2</text>
        <dbReference type="Rhea" id="RHEA:18617"/>
        <dbReference type="ChEBI" id="CHEBI:16452"/>
        <dbReference type="ChEBI" id="CHEBI:16526"/>
        <dbReference type="ChEBI" id="CHEBI:30616"/>
        <dbReference type="ChEBI" id="CHEBI:58702"/>
        <dbReference type="ChEBI" id="CHEBI:456216"/>
        <dbReference type="EC" id="4.1.1.49"/>
    </reaction>
</comment>
<keyword evidence="8 10" id="KW-0456">Lyase</keyword>
<feature type="binding site" evidence="10">
    <location>
        <position position="197"/>
    </location>
    <ligand>
        <name>ATP</name>
        <dbReference type="ChEBI" id="CHEBI:30616"/>
    </ligand>
</feature>
<organism evidence="11 12">
    <name type="scientific">Muricaecibacterium torontonense</name>
    <dbReference type="NCBI Taxonomy" id="3032871"/>
    <lineage>
        <taxon>Bacteria</taxon>
        <taxon>Bacillati</taxon>
        <taxon>Actinomycetota</taxon>
        <taxon>Coriobacteriia</taxon>
        <taxon>Coriobacteriales</taxon>
        <taxon>Atopobiaceae</taxon>
        <taxon>Muricaecibacterium</taxon>
    </lineage>
</organism>
<dbReference type="Pfam" id="PF01293">
    <property type="entry name" value="PEPCK_ATP"/>
    <property type="match status" value="1"/>
</dbReference>
<dbReference type="PANTHER" id="PTHR30031:SF0">
    <property type="entry name" value="PHOSPHOENOLPYRUVATE CARBOXYKINASE (ATP)"/>
    <property type="match status" value="1"/>
</dbReference>
<feature type="binding site" evidence="10">
    <location>
        <position position="283"/>
    </location>
    <ligand>
        <name>ATP</name>
        <dbReference type="ChEBI" id="CHEBI:30616"/>
    </ligand>
</feature>
<dbReference type="GO" id="GO:0005524">
    <property type="term" value="F:ATP binding"/>
    <property type="evidence" value="ECO:0007669"/>
    <property type="project" value="UniProtKB-UniRule"/>
</dbReference>
<dbReference type="GO" id="GO:0005829">
    <property type="term" value="C:cytosol"/>
    <property type="evidence" value="ECO:0007669"/>
    <property type="project" value="TreeGrafter"/>
</dbReference>
<keyword evidence="10" id="KW-0963">Cytoplasm</keyword>
<comment type="function">
    <text evidence="10">Involved in the gluconeogenesis. Catalyzes the conversion of oxaloacetate (OAA) to phosphoenolpyruvate (PEP) through direct phosphoryl transfer between the nucleoside triphosphate and OAA.</text>
</comment>
<dbReference type="RefSeq" id="WP_136013163.1">
    <property type="nucleotide sequence ID" value="NZ_SRYE01000005.1"/>
</dbReference>
<comment type="pathway">
    <text evidence="1 10">Carbohydrate biosynthesis; gluconeogenesis.</text>
</comment>
<dbReference type="InterPro" id="IPR013035">
    <property type="entry name" value="PEP_carboxykinase_C"/>
</dbReference>
<dbReference type="OrthoDB" id="9806325at2"/>
<name>A0A4S2F2W5_9ACTN</name>
<dbReference type="EC" id="4.1.1.49" evidence="3 10"/>
<sequence>MFDERLSAYGIRVQEEDVHWNLSVTELVEQALVRKEGQLASNGSLVVTTGERTGRSPHDRFIVDTPDVHSRIAWGATNKPISDEYYRRIKRGVCERLSERDPFVIQGLAGARRPHSRKFMVVAEEAHQALFAKQMLVRPNRFELWRYGEPDFVVLAAPSFKCSPAAHGTNSEVAVVINFQERVILVAGTGYSGEIKKSIFSAMNYLLPIEDDVLTMHCSANVDPATNSSAVFFGLSGTGKTTLSADPSRQLIGDDEHAWCREGVFNLEGGCYAKTIGLTRNREPEIFDAIRFGSLCENVVLNPQTRKPDYMDDSITENTRVSYPVEYVDNALLTGVDGIPDVVIFLTADAFGVLPPVSRLTPEGAKYHFLTGFTSKVAGTEEGIEEPQPTFSSMFGEPFMPLRPQVYARKLGEKIGRHNVRCYLVNTGWTGGPYGTGHRIDLGATRAIVDAVLDGSIEESTFVHNDLFNLDVPTTCPGVDSRILDPRATWVDGCAYDRCAQDLAIMFVENFQERFGDLEDLAKAGGPQLPEMARA</sequence>
<dbReference type="InterPro" id="IPR008210">
    <property type="entry name" value="PEP_carboxykinase_N"/>
</dbReference>
<gene>
    <name evidence="10 11" type="primary">pckA</name>
    <name evidence="11" type="ORF">E5334_08530</name>
</gene>
<dbReference type="Gene3D" id="2.170.8.10">
    <property type="entry name" value="Phosphoenolpyruvate Carboxykinase, domain 2"/>
    <property type="match status" value="1"/>
</dbReference>
<feature type="binding site" evidence="10">
    <location>
        <position position="445"/>
    </location>
    <ligand>
        <name>ATP</name>
        <dbReference type="ChEBI" id="CHEBI:30616"/>
    </ligand>
</feature>
<dbReference type="HAMAP" id="MF_00453">
    <property type="entry name" value="PEPCK_ATP"/>
    <property type="match status" value="1"/>
</dbReference>
<feature type="binding site" evidence="10">
    <location>
        <position position="191"/>
    </location>
    <ligand>
        <name>substrate</name>
    </ligand>
</feature>
<dbReference type="SUPFAM" id="SSF53795">
    <property type="entry name" value="PEP carboxykinase-like"/>
    <property type="match status" value="1"/>
</dbReference>
<feature type="binding site" evidence="10">
    <location>
        <position position="197"/>
    </location>
    <ligand>
        <name>Mn(2+)</name>
        <dbReference type="ChEBI" id="CHEBI:29035"/>
    </ligand>
</feature>
<keyword evidence="12" id="KW-1185">Reference proteome</keyword>
<feature type="binding site" evidence="10">
    <location>
        <begin position="234"/>
        <end position="242"/>
    </location>
    <ligand>
        <name>ATP</name>
        <dbReference type="ChEBI" id="CHEBI:30616"/>
    </ligand>
</feature>
<feature type="binding site" evidence="10">
    <location>
        <position position="217"/>
    </location>
    <ligand>
        <name>ATP</name>
        <dbReference type="ChEBI" id="CHEBI:30616"/>
    </ligand>
</feature>
<dbReference type="SUPFAM" id="SSF68923">
    <property type="entry name" value="PEP carboxykinase N-terminal domain"/>
    <property type="match status" value="1"/>
</dbReference>
<comment type="caution">
    <text evidence="11">The sequence shown here is derived from an EMBL/GenBank/DDBJ whole genome shotgun (WGS) entry which is preliminary data.</text>
</comment>
<evidence type="ECO:0000256" key="4">
    <source>
        <dbReference type="ARBA" id="ARBA00022432"/>
    </source>
</evidence>
<accession>A0A4S2F2W5</accession>
<evidence type="ECO:0000313" key="12">
    <source>
        <dbReference type="Proteomes" id="UP000310263"/>
    </source>
</evidence>
<dbReference type="Gene3D" id="3.40.449.10">
    <property type="entry name" value="Phosphoenolpyruvate Carboxykinase, domain 1"/>
    <property type="match status" value="1"/>
</dbReference>
<dbReference type="Gene3D" id="3.90.228.20">
    <property type="match status" value="1"/>
</dbReference>
<keyword evidence="7 10" id="KW-0067">ATP-binding</keyword>
<dbReference type="PANTHER" id="PTHR30031">
    <property type="entry name" value="PHOSPHOENOLPYRUVATE CARBOXYKINASE ATP"/>
    <property type="match status" value="1"/>
</dbReference>
<evidence type="ECO:0000256" key="6">
    <source>
        <dbReference type="ARBA" id="ARBA00022793"/>
    </source>
</evidence>
<dbReference type="Proteomes" id="UP000310263">
    <property type="component" value="Unassembled WGS sequence"/>
</dbReference>
<dbReference type="NCBIfam" id="TIGR00224">
    <property type="entry name" value="pckA"/>
    <property type="match status" value="1"/>
</dbReference>
<keyword evidence="10" id="KW-0479">Metal-binding</keyword>
<dbReference type="AlphaFoldDB" id="A0A4S2F2W5"/>
<comment type="similarity">
    <text evidence="2 10">Belongs to the phosphoenolpyruvate carboxykinase (ATP) family.</text>
</comment>
<keyword evidence="5 10" id="KW-0547">Nucleotide-binding</keyword>